<dbReference type="InterPro" id="IPR000036">
    <property type="entry name" value="Peptidase_A26_omptin"/>
</dbReference>
<dbReference type="Pfam" id="PF01278">
    <property type="entry name" value="Omptin"/>
    <property type="match status" value="1"/>
</dbReference>
<protein>
    <submittedName>
        <fullName evidence="3">Omptin family outer membrane protease</fullName>
    </submittedName>
</protein>
<evidence type="ECO:0000256" key="1">
    <source>
        <dbReference type="PIRSR" id="PIRSR001522-1"/>
    </source>
</evidence>
<comment type="caution">
    <text evidence="3">The sequence shown here is derived from an EMBL/GenBank/DDBJ whole genome shotgun (WGS) entry which is preliminary data.</text>
</comment>
<feature type="signal peptide" evidence="2">
    <location>
        <begin position="1"/>
        <end position="20"/>
    </location>
</feature>
<keyword evidence="3" id="KW-0378">Hydrolase</keyword>
<dbReference type="AlphaFoldDB" id="A0A718Y648"/>
<proteinExistence type="predicted"/>
<accession>A0A718Y648</accession>
<evidence type="ECO:0000256" key="2">
    <source>
        <dbReference type="SAM" id="SignalP"/>
    </source>
</evidence>
<dbReference type="EMBL" id="DAAPMV010000031">
    <property type="protein sequence ID" value="HAD6865021.1"/>
    <property type="molecule type" value="Genomic_DNA"/>
</dbReference>
<dbReference type="GO" id="GO:0009279">
    <property type="term" value="C:cell outer membrane"/>
    <property type="evidence" value="ECO:0007669"/>
    <property type="project" value="InterPro"/>
</dbReference>
<keyword evidence="3" id="KW-0645">Protease</keyword>
<dbReference type="NCBIfam" id="NF008224">
    <property type="entry name" value="PRK10993.1-4"/>
    <property type="match status" value="1"/>
</dbReference>
<dbReference type="Gene3D" id="2.40.128.90">
    <property type="entry name" value="OMPT-like"/>
    <property type="match status" value="1"/>
</dbReference>
<feature type="active site" evidence="1">
    <location>
        <position position="102"/>
    </location>
</feature>
<dbReference type="SUPFAM" id="SSF69917">
    <property type="entry name" value="OMPT-like"/>
    <property type="match status" value="1"/>
</dbReference>
<reference evidence="3" key="2">
    <citation type="submission" date="2019-01" db="EMBL/GenBank/DDBJ databases">
        <authorList>
            <consortium name="NCBI Pathogen Detection Project"/>
        </authorList>
    </citation>
    <scope>NUCLEOTIDE SEQUENCE</scope>
    <source>
        <strain evidence="3">SL1344</strain>
    </source>
</reference>
<name>A0A718Y648_SALTS</name>
<feature type="active site" evidence="1">
    <location>
        <position position="104"/>
    </location>
</feature>
<dbReference type="PRINTS" id="PR00482">
    <property type="entry name" value="OMPTIN"/>
</dbReference>
<feature type="chain" id="PRO_5027980505" evidence="2">
    <location>
        <begin position="21"/>
        <end position="313"/>
    </location>
</feature>
<organism evidence="3">
    <name type="scientific">Salmonella typhimurium (strain SL1344)</name>
    <dbReference type="NCBI Taxonomy" id="216597"/>
    <lineage>
        <taxon>Bacteria</taxon>
        <taxon>Pseudomonadati</taxon>
        <taxon>Pseudomonadota</taxon>
        <taxon>Gammaproteobacteria</taxon>
        <taxon>Enterobacterales</taxon>
        <taxon>Enterobacteriaceae</taxon>
        <taxon>Salmonella</taxon>
    </lineage>
</organism>
<feature type="active site" evidence="1">
    <location>
        <position position="230"/>
    </location>
</feature>
<keyword evidence="2" id="KW-0732">Signal</keyword>
<dbReference type="InterPro" id="IPR053724">
    <property type="entry name" value="OMP_A26_sf"/>
</dbReference>
<reference evidence="3" key="1">
    <citation type="journal article" date="2018" name="Genome Biol.">
        <title>SKESA: strategic k-mer extension for scrupulous assemblies.</title>
        <authorList>
            <person name="Souvorov A."/>
            <person name="Agarwala R."/>
            <person name="Lipman D.J."/>
        </authorList>
    </citation>
    <scope>NUCLEOTIDE SEQUENCE</scope>
    <source>
        <strain evidence="3">SL1344</strain>
    </source>
</reference>
<dbReference type="InterPro" id="IPR020080">
    <property type="entry name" value="OM_adhesin/peptidase_omptin"/>
</dbReference>
<dbReference type="GO" id="GO:0006508">
    <property type="term" value="P:proteolysis"/>
    <property type="evidence" value="ECO:0007669"/>
    <property type="project" value="UniProtKB-KW"/>
</dbReference>
<dbReference type="PIRSF" id="PIRSF001522">
    <property type="entry name" value="Peptidase_A26"/>
    <property type="match status" value="1"/>
</dbReference>
<gene>
    <name evidence="3" type="ORF">G1X41_24070</name>
</gene>
<sequence length="313" mass="35323">MQLKQLILVLCAPTAFAVQASTAPALFTPERVSTDISLGTLSGKTKERVYSSRDGSKLSQLDWKYNNAAIIKGALNWDVTPWTTFSAAGWSTIGQRGGFMTDTDWEGVDTNDWTARSWHPNTRLKYANEWDLNIKGWFLNEPDYRLGVMAGYQESRYSFNATGGPWVDTNFETGEQISGTDPLDRKGIGYKQRFRMPYIGLTGSYRYGNVEFGGAFKYSGWVRSSDNDEHYLRTITFRGNIKNQNYYSVTANAGYYITPNARVYVEGTWNRITNKKGDATQYNYGDGTFDKHPGGMGIENYNFIATAGLKYIF</sequence>
<feature type="active site" evidence="1">
    <location>
        <position position="228"/>
    </location>
</feature>
<evidence type="ECO:0000313" key="3">
    <source>
        <dbReference type="EMBL" id="HAD6865021.1"/>
    </source>
</evidence>
<dbReference type="GO" id="GO:0004190">
    <property type="term" value="F:aspartic-type endopeptidase activity"/>
    <property type="evidence" value="ECO:0007669"/>
    <property type="project" value="InterPro"/>
</dbReference>